<dbReference type="OrthoDB" id="6359816at2759"/>
<comment type="caution">
    <text evidence="1">The sequence shown here is derived from an EMBL/GenBank/DDBJ whole genome shotgun (WGS) entry which is preliminary data.</text>
</comment>
<dbReference type="EMBL" id="CAMKVN010001260">
    <property type="protein sequence ID" value="CAI2174804.1"/>
    <property type="molecule type" value="Genomic_DNA"/>
</dbReference>
<protein>
    <submittedName>
        <fullName evidence="1">19118_t:CDS:1</fullName>
    </submittedName>
</protein>
<sequence length="168" mass="19594">MRNEDVIDIYHAADYFQLNSLLEYIVRIIGFFLQPSTDSYFTPELLSRALVKLPLSEKNPLVQLLAECISSLPISAIEYNQLTFTALKFLLTYAREKGRSLATTEYEVFRYIIIHSAHQVSKKAVEILDNYLPIPNRVNDTRESNNVSIHNTEYHRFRPQLTIESYYI</sequence>
<reference evidence="1" key="1">
    <citation type="submission" date="2022-08" db="EMBL/GenBank/DDBJ databases">
        <authorList>
            <person name="Kallberg Y."/>
            <person name="Tangrot J."/>
            <person name="Rosling A."/>
        </authorList>
    </citation>
    <scope>NUCLEOTIDE SEQUENCE</scope>
    <source>
        <strain evidence="1">Wild A</strain>
    </source>
</reference>
<organism evidence="1 2">
    <name type="scientific">Funneliformis geosporum</name>
    <dbReference type="NCBI Taxonomy" id="1117311"/>
    <lineage>
        <taxon>Eukaryota</taxon>
        <taxon>Fungi</taxon>
        <taxon>Fungi incertae sedis</taxon>
        <taxon>Mucoromycota</taxon>
        <taxon>Glomeromycotina</taxon>
        <taxon>Glomeromycetes</taxon>
        <taxon>Glomerales</taxon>
        <taxon>Glomeraceae</taxon>
        <taxon>Funneliformis</taxon>
    </lineage>
</organism>
<gene>
    <name evidence="1" type="ORF">FWILDA_LOCUS6776</name>
</gene>
<name>A0A9W4SNH9_9GLOM</name>
<dbReference type="AlphaFoldDB" id="A0A9W4SNH9"/>
<dbReference type="Proteomes" id="UP001153678">
    <property type="component" value="Unassembled WGS sequence"/>
</dbReference>
<evidence type="ECO:0000313" key="2">
    <source>
        <dbReference type="Proteomes" id="UP001153678"/>
    </source>
</evidence>
<keyword evidence="2" id="KW-1185">Reference proteome</keyword>
<accession>A0A9W4SNH9</accession>
<evidence type="ECO:0000313" key="1">
    <source>
        <dbReference type="EMBL" id="CAI2174804.1"/>
    </source>
</evidence>
<proteinExistence type="predicted"/>